<organism evidence="1 2">
    <name type="scientific">Canavalia gladiata</name>
    <name type="common">Sword bean</name>
    <name type="synonym">Dolichos gladiatus</name>
    <dbReference type="NCBI Taxonomy" id="3824"/>
    <lineage>
        <taxon>Eukaryota</taxon>
        <taxon>Viridiplantae</taxon>
        <taxon>Streptophyta</taxon>
        <taxon>Embryophyta</taxon>
        <taxon>Tracheophyta</taxon>
        <taxon>Spermatophyta</taxon>
        <taxon>Magnoliopsida</taxon>
        <taxon>eudicotyledons</taxon>
        <taxon>Gunneridae</taxon>
        <taxon>Pentapetalae</taxon>
        <taxon>rosids</taxon>
        <taxon>fabids</taxon>
        <taxon>Fabales</taxon>
        <taxon>Fabaceae</taxon>
        <taxon>Papilionoideae</taxon>
        <taxon>50 kb inversion clade</taxon>
        <taxon>NPAAA clade</taxon>
        <taxon>indigoferoid/millettioid clade</taxon>
        <taxon>Phaseoleae</taxon>
        <taxon>Canavalia</taxon>
    </lineage>
</organism>
<evidence type="ECO:0000313" key="1">
    <source>
        <dbReference type="EMBL" id="KAK7331014.1"/>
    </source>
</evidence>
<proteinExistence type="predicted"/>
<name>A0AAN9LB47_CANGL</name>
<comment type="caution">
    <text evidence="1">The sequence shown here is derived from an EMBL/GenBank/DDBJ whole genome shotgun (WGS) entry which is preliminary data.</text>
</comment>
<protein>
    <submittedName>
        <fullName evidence="1">Uncharacterized protein</fullName>
    </submittedName>
</protein>
<evidence type="ECO:0000313" key="2">
    <source>
        <dbReference type="Proteomes" id="UP001367508"/>
    </source>
</evidence>
<keyword evidence="2" id="KW-1185">Reference proteome</keyword>
<accession>A0AAN9LB47</accession>
<dbReference type="EMBL" id="JAYMYQ010000005">
    <property type="protein sequence ID" value="KAK7331014.1"/>
    <property type="molecule type" value="Genomic_DNA"/>
</dbReference>
<reference evidence="1 2" key="1">
    <citation type="submission" date="2024-01" db="EMBL/GenBank/DDBJ databases">
        <title>The genomes of 5 underutilized Papilionoideae crops provide insights into root nodulation and disease resistanc.</title>
        <authorList>
            <person name="Jiang F."/>
        </authorList>
    </citation>
    <scope>NUCLEOTIDE SEQUENCE [LARGE SCALE GENOMIC DNA]</scope>
    <source>
        <strain evidence="1">LVBAO_FW01</strain>
        <tissue evidence="1">Leaves</tissue>
    </source>
</reference>
<dbReference type="Proteomes" id="UP001367508">
    <property type="component" value="Unassembled WGS sequence"/>
</dbReference>
<sequence length="143" mass="16796">MFLVIYISSQNLKTNRQRLRFPPPLCRLRWKVDLILSRKMSYKLVSLPHNQDISFAYLLNLSPVYTEWGNAYGESLTGCHWEQEKMGFLDSLKTTQSPKKIKEKRAKTGHQWTNFLKMTAHKLMHDVLVMMVCKSPRHEGISK</sequence>
<dbReference type="AlphaFoldDB" id="A0AAN9LB47"/>
<gene>
    <name evidence="1" type="ORF">VNO77_25223</name>
</gene>